<evidence type="ECO:0000256" key="9">
    <source>
        <dbReference type="SAM" id="SignalP"/>
    </source>
</evidence>
<keyword evidence="11" id="KW-1185">Reference proteome</keyword>
<dbReference type="InterPro" id="IPR018097">
    <property type="entry name" value="EGF_Ca-bd_CS"/>
</dbReference>
<dbReference type="CDD" id="cd00054">
    <property type="entry name" value="EGF_CA"/>
    <property type="match status" value="1"/>
</dbReference>
<feature type="signal peptide" evidence="9">
    <location>
        <begin position="1"/>
        <end position="21"/>
    </location>
</feature>
<proteinExistence type="inferred from homology"/>
<dbReference type="SUPFAM" id="SSF57184">
    <property type="entry name" value="Growth factor receptor domain"/>
    <property type="match status" value="1"/>
</dbReference>
<keyword evidence="8" id="KW-1133">Transmembrane helix</keyword>
<keyword evidence="6 7" id="KW-1015">Disulfide bond</keyword>
<protein>
    <submittedName>
        <fullName evidence="12">EGF-like domain-containing protein</fullName>
    </submittedName>
</protein>
<keyword evidence="5" id="KW-0677">Repeat</keyword>
<evidence type="ECO:0000256" key="3">
    <source>
        <dbReference type="ARBA" id="ARBA00022536"/>
    </source>
</evidence>
<dbReference type="STRING" id="70415.A0A5S6R199"/>
<dbReference type="PROSITE" id="PS00010">
    <property type="entry name" value="ASX_HYDROXYL"/>
    <property type="match status" value="1"/>
</dbReference>
<evidence type="ECO:0000313" key="11">
    <source>
        <dbReference type="Proteomes" id="UP000046395"/>
    </source>
</evidence>
<accession>A0A5S6R199</accession>
<dbReference type="PROSITE" id="PS00022">
    <property type="entry name" value="EGF_1"/>
    <property type="match status" value="1"/>
</dbReference>
<dbReference type="InterPro" id="IPR021852">
    <property type="entry name" value="DUF3456"/>
</dbReference>
<comment type="similarity">
    <text evidence="2">Belongs to the canopy family.</text>
</comment>
<keyword evidence="4 9" id="KW-0732">Signal</keyword>
<dbReference type="InterPro" id="IPR000742">
    <property type="entry name" value="EGF"/>
</dbReference>
<feature type="domain" description="EGF-like" evidence="10">
    <location>
        <begin position="242"/>
        <end position="282"/>
    </location>
</feature>
<dbReference type="PROSITE" id="PS01248">
    <property type="entry name" value="EGF_LAM_1"/>
    <property type="match status" value="1"/>
</dbReference>
<feature type="domain" description="EGF-like" evidence="10">
    <location>
        <begin position="151"/>
        <end position="188"/>
    </location>
</feature>
<evidence type="ECO:0000256" key="8">
    <source>
        <dbReference type="SAM" id="Phobius"/>
    </source>
</evidence>
<dbReference type="AlphaFoldDB" id="A0A5S6R199"/>
<dbReference type="SMART" id="SM00181">
    <property type="entry name" value="EGF"/>
    <property type="match status" value="3"/>
</dbReference>
<evidence type="ECO:0000256" key="6">
    <source>
        <dbReference type="ARBA" id="ARBA00023157"/>
    </source>
</evidence>
<dbReference type="PANTHER" id="PTHR15382:SF8">
    <property type="entry name" value="CANOPY B"/>
    <property type="match status" value="1"/>
</dbReference>
<evidence type="ECO:0000256" key="7">
    <source>
        <dbReference type="PROSITE-ProRule" id="PRU00076"/>
    </source>
</evidence>
<dbReference type="InterPro" id="IPR049883">
    <property type="entry name" value="NOTCH1_EGF-like"/>
</dbReference>
<dbReference type="PROSITE" id="PS01187">
    <property type="entry name" value="EGF_CA"/>
    <property type="match status" value="1"/>
</dbReference>
<dbReference type="Pfam" id="PF11938">
    <property type="entry name" value="DUF3456"/>
    <property type="match status" value="1"/>
</dbReference>
<keyword evidence="8" id="KW-0812">Transmembrane</keyword>
<dbReference type="PANTHER" id="PTHR15382">
    <property type="entry name" value="CTG4A-RELATED"/>
    <property type="match status" value="1"/>
</dbReference>
<evidence type="ECO:0000259" key="10">
    <source>
        <dbReference type="PROSITE" id="PS50026"/>
    </source>
</evidence>
<keyword evidence="3 7" id="KW-0245">EGF-like domain</keyword>
<evidence type="ECO:0000256" key="2">
    <source>
        <dbReference type="ARBA" id="ARBA00007285"/>
    </source>
</evidence>
<dbReference type="InterPro" id="IPR002049">
    <property type="entry name" value="LE_dom"/>
</dbReference>
<dbReference type="InterPro" id="IPR009030">
    <property type="entry name" value="Growth_fac_rcpt_cys_sf"/>
</dbReference>
<feature type="transmembrane region" description="Helical" evidence="8">
    <location>
        <begin position="328"/>
        <end position="352"/>
    </location>
</feature>
<dbReference type="Proteomes" id="UP000046395">
    <property type="component" value="Unassembled WGS sequence"/>
</dbReference>
<dbReference type="GO" id="GO:0005509">
    <property type="term" value="F:calcium ion binding"/>
    <property type="evidence" value="ECO:0007669"/>
    <property type="project" value="InterPro"/>
</dbReference>
<reference evidence="12" key="1">
    <citation type="submission" date="2019-12" db="UniProtKB">
        <authorList>
            <consortium name="WormBaseParasite"/>
        </authorList>
    </citation>
    <scope>IDENTIFICATION</scope>
</reference>
<name>A0A5S6R199_TRIMR</name>
<evidence type="ECO:0000256" key="5">
    <source>
        <dbReference type="ARBA" id="ARBA00022737"/>
    </source>
</evidence>
<comment type="caution">
    <text evidence="7">Lacks conserved residue(s) required for the propagation of feature annotation.</text>
</comment>
<keyword evidence="8" id="KW-0472">Membrane</keyword>
<evidence type="ECO:0000256" key="4">
    <source>
        <dbReference type="ARBA" id="ARBA00022729"/>
    </source>
</evidence>
<evidence type="ECO:0000313" key="12">
    <source>
        <dbReference type="WBParaSite" id="TMUE_3000013198.1"/>
    </source>
</evidence>
<organism evidence="11 12">
    <name type="scientific">Trichuris muris</name>
    <name type="common">Mouse whipworm</name>
    <dbReference type="NCBI Taxonomy" id="70415"/>
    <lineage>
        <taxon>Eukaryota</taxon>
        <taxon>Metazoa</taxon>
        <taxon>Ecdysozoa</taxon>
        <taxon>Nematoda</taxon>
        <taxon>Enoplea</taxon>
        <taxon>Dorylaimia</taxon>
        <taxon>Trichinellida</taxon>
        <taxon>Trichuridae</taxon>
        <taxon>Trichuris</taxon>
    </lineage>
</organism>
<sequence length="381" mass="42420">MQNGLLVVHTVLPFLLSFVSGEDKIPDRCDVCRTVASGFLKGLKKTEASHFAGGNTDWEDRHLGKYAESETRFIEIVEMVCGQEEHDHPAKNLKKLEAKCHLMIEQQEELLEKWFYGHRASFPDLFKWLCIDQMKVCCPRNHFGPQCASCPGDPNRPCFGNGACHGSGTRFGTGKCVCNIGYQGKLCRKCAHNYYAVHENETHVSCTSCHEACKGGCHKGGLDGCKDCRPGWRMVQSKGCEDIDECESSPCSASLFERCENTPGSYKCECMEAFRREDGVCIPDPDATPSPKPVLFGMRAQDVLRCAAYSGLVLSFLLILLRPYPSLIVLFLFTLFVVYLIEKGALVCVVIMNDPRYAQNRVSVGATRNNVDQLSSNVDEL</sequence>
<dbReference type="InterPro" id="IPR001881">
    <property type="entry name" value="EGF-like_Ca-bd_dom"/>
</dbReference>
<dbReference type="PROSITE" id="PS50026">
    <property type="entry name" value="EGF_3"/>
    <property type="match status" value="2"/>
</dbReference>
<feature type="disulfide bond" evidence="7">
    <location>
        <begin position="178"/>
        <end position="187"/>
    </location>
</feature>
<evidence type="ECO:0000256" key="1">
    <source>
        <dbReference type="ARBA" id="ARBA00005897"/>
    </source>
</evidence>
<dbReference type="InterPro" id="IPR000152">
    <property type="entry name" value="EGF-type_Asp/Asn_hydroxyl_site"/>
</dbReference>
<dbReference type="SMART" id="SM00179">
    <property type="entry name" value="EGF_CA"/>
    <property type="match status" value="1"/>
</dbReference>
<comment type="similarity">
    <text evidence="1">Belongs to the CRELD family.</text>
</comment>
<feature type="disulfide bond" evidence="7">
    <location>
        <begin position="251"/>
        <end position="268"/>
    </location>
</feature>
<dbReference type="Gene3D" id="2.10.25.10">
    <property type="entry name" value="Laminin"/>
    <property type="match status" value="1"/>
</dbReference>
<feature type="chain" id="PRO_5024431518" evidence="9">
    <location>
        <begin position="22"/>
        <end position="381"/>
    </location>
</feature>
<dbReference type="Pfam" id="PF07645">
    <property type="entry name" value="EGF_CA"/>
    <property type="match status" value="1"/>
</dbReference>
<dbReference type="WBParaSite" id="TMUE_3000013198.1">
    <property type="protein sequence ID" value="TMUE_3000013198.1"/>
    <property type="gene ID" value="WBGene00284984"/>
</dbReference>